<organism evidence="5 6">
    <name type="scientific">Sporothrix bragantina</name>
    <dbReference type="NCBI Taxonomy" id="671064"/>
    <lineage>
        <taxon>Eukaryota</taxon>
        <taxon>Fungi</taxon>
        <taxon>Dikarya</taxon>
        <taxon>Ascomycota</taxon>
        <taxon>Pezizomycotina</taxon>
        <taxon>Sordariomycetes</taxon>
        <taxon>Sordariomycetidae</taxon>
        <taxon>Ophiostomatales</taxon>
        <taxon>Ophiostomataceae</taxon>
        <taxon>Sporothrix</taxon>
    </lineage>
</organism>
<evidence type="ECO:0008006" key="7">
    <source>
        <dbReference type="Google" id="ProtNLM"/>
    </source>
</evidence>
<reference evidence="5 6" key="1">
    <citation type="submission" date="2024-01" db="EMBL/GenBank/DDBJ databases">
        <authorList>
            <person name="Allen C."/>
            <person name="Tagirdzhanova G."/>
        </authorList>
    </citation>
    <scope>NUCLEOTIDE SEQUENCE [LARGE SCALE GENOMIC DNA]</scope>
</reference>
<gene>
    <name evidence="5" type="ORF">SBRCBS47491_006261</name>
</gene>
<dbReference type="SMART" id="SM00248">
    <property type="entry name" value="ANK"/>
    <property type="match status" value="5"/>
</dbReference>
<dbReference type="PANTHER" id="PTHR24126">
    <property type="entry name" value="ANKYRIN REPEAT, PH AND SEC7 DOMAIN CONTAINING PROTEIN SECG-RELATED"/>
    <property type="match status" value="1"/>
</dbReference>
<protein>
    <recommendedName>
        <fullName evidence="7">Ankyrin repeat protein</fullName>
    </recommendedName>
</protein>
<evidence type="ECO:0000256" key="4">
    <source>
        <dbReference type="SAM" id="MobiDB-lite"/>
    </source>
</evidence>
<dbReference type="PANTHER" id="PTHR24126:SF14">
    <property type="entry name" value="ANK_REP_REGION DOMAIN-CONTAINING PROTEIN"/>
    <property type="match status" value="1"/>
</dbReference>
<dbReference type="SUPFAM" id="SSF48403">
    <property type="entry name" value="Ankyrin repeat"/>
    <property type="match status" value="1"/>
</dbReference>
<dbReference type="PROSITE" id="PS50297">
    <property type="entry name" value="ANK_REP_REGION"/>
    <property type="match status" value="1"/>
</dbReference>
<dbReference type="Pfam" id="PF12796">
    <property type="entry name" value="Ank_2"/>
    <property type="match status" value="1"/>
</dbReference>
<evidence type="ECO:0000256" key="2">
    <source>
        <dbReference type="ARBA" id="ARBA00023043"/>
    </source>
</evidence>
<evidence type="ECO:0000313" key="6">
    <source>
        <dbReference type="Proteomes" id="UP001642406"/>
    </source>
</evidence>
<feature type="region of interest" description="Disordered" evidence="4">
    <location>
        <begin position="435"/>
        <end position="457"/>
    </location>
</feature>
<evidence type="ECO:0000256" key="1">
    <source>
        <dbReference type="ARBA" id="ARBA00022737"/>
    </source>
</evidence>
<comment type="caution">
    <text evidence="5">The sequence shown here is derived from an EMBL/GenBank/DDBJ whole genome shotgun (WGS) entry which is preliminary data.</text>
</comment>
<name>A0ABP0C3E2_9PEZI</name>
<feature type="compositionally biased region" description="Polar residues" evidence="4">
    <location>
        <begin position="438"/>
        <end position="451"/>
    </location>
</feature>
<evidence type="ECO:0000256" key="3">
    <source>
        <dbReference type="PROSITE-ProRule" id="PRU00023"/>
    </source>
</evidence>
<dbReference type="Gene3D" id="1.25.40.20">
    <property type="entry name" value="Ankyrin repeat-containing domain"/>
    <property type="match status" value="2"/>
</dbReference>
<sequence length="457" mass="49110">MESRGPYERAKILARDVDDGHAHKTEYLVSKVCGEWQRAAWQRAISGALYSQKMDIAELLCQHITDNGGTVDARRISWHDALCARTVEAVPFKIDHGTDAAAAAGDAACIKLLWNHGADVSVDSTGGRPGTPLQLALQRGRGGAAEVLLELGVPRLIFPRQPAPGFGRQSPTYKDLLKLVCMTGNASVVKRLLDSSLSLDINEINKEQEVDESGPPYRASTDYADDDAHYLEVFVSHKNAGTALCAAIWADDGTKATNDKAKTVVDIVQVLLDHGADPNLYAQANRTPLMQAIVRGDMAVVRLLLDLGADPNLFNPDYRDGETALTLAATHGGPKENRYDKDKGSVELTKLLLDHGAKPDTLTRHSTSALTEVLTNNDEDVGRAVATVLITRGGADINQTLGKDGGIALSRVCRKGKQAYVEFLVCDLGAKVNATGPRATTGTKSTTSCGDNIQRHK</sequence>
<dbReference type="InterPro" id="IPR002110">
    <property type="entry name" value="Ankyrin_rpt"/>
</dbReference>
<dbReference type="EMBL" id="CAWUHC010000060">
    <property type="protein sequence ID" value="CAK7226527.1"/>
    <property type="molecule type" value="Genomic_DNA"/>
</dbReference>
<dbReference type="Proteomes" id="UP001642406">
    <property type="component" value="Unassembled WGS sequence"/>
</dbReference>
<keyword evidence="2 3" id="KW-0040">ANK repeat</keyword>
<keyword evidence="1" id="KW-0677">Repeat</keyword>
<keyword evidence="6" id="KW-1185">Reference proteome</keyword>
<proteinExistence type="predicted"/>
<evidence type="ECO:0000313" key="5">
    <source>
        <dbReference type="EMBL" id="CAK7226527.1"/>
    </source>
</evidence>
<accession>A0ABP0C3E2</accession>
<dbReference type="InterPro" id="IPR036770">
    <property type="entry name" value="Ankyrin_rpt-contain_sf"/>
</dbReference>
<feature type="repeat" description="ANK" evidence="3">
    <location>
        <begin position="284"/>
        <end position="316"/>
    </location>
</feature>
<dbReference type="PROSITE" id="PS50088">
    <property type="entry name" value="ANK_REPEAT"/>
    <property type="match status" value="1"/>
</dbReference>